<dbReference type="Pfam" id="PF01073">
    <property type="entry name" value="3Beta_HSD"/>
    <property type="match status" value="1"/>
</dbReference>
<dbReference type="PANTHER" id="PTHR48079">
    <property type="entry name" value="PROTEIN YEEZ"/>
    <property type="match status" value="1"/>
</dbReference>
<organism evidence="2 3">
    <name type="scientific">Paenibacillus marchantiophytorum</name>
    <dbReference type="NCBI Taxonomy" id="1619310"/>
    <lineage>
        <taxon>Bacteria</taxon>
        <taxon>Bacillati</taxon>
        <taxon>Bacillota</taxon>
        <taxon>Bacilli</taxon>
        <taxon>Bacillales</taxon>
        <taxon>Paenibacillaceae</taxon>
        <taxon>Paenibacillus</taxon>
    </lineage>
</organism>
<sequence>MHNLGHNVTATGRNLQIGAQLAKQGIIFLPGHLEDRTATLESCSGQDIVFHSGAKSSLWGRYTDFYDSNVIGTRNIIDGCLGSRVQRLIHVSTPSIYFDYKDRLNIHESDRLPRRSANAYAETKRLAEVEVDKAFQAGLPVITIRPRAIFGPGDQAIVPRLIEANRAGKLPLIRSGRAIIDLTYIDNVIQALLLCMKAPATTLGGKFNITNGEPSSFSEVLIQLFDRLEEPIRSRTVPYQLAYWIAGMMELAAKLSGSAEEPLLTRYSVGLLGRNQTLDISAAREQLGYKPDISIKKGIDIYAAWYKKQHR</sequence>
<dbReference type="Gene3D" id="3.40.50.720">
    <property type="entry name" value="NAD(P)-binding Rossmann-like Domain"/>
    <property type="match status" value="1"/>
</dbReference>
<proteinExistence type="predicted"/>
<accession>A0ABQ2BSF0</accession>
<evidence type="ECO:0000313" key="3">
    <source>
        <dbReference type="Proteomes" id="UP000615455"/>
    </source>
</evidence>
<gene>
    <name evidence="2" type="ORF">GCM10008018_10340</name>
</gene>
<dbReference type="SUPFAM" id="SSF51735">
    <property type="entry name" value="NAD(P)-binding Rossmann-fold domains"/>
    <property type="match status" value="1"/>
</dbReference>
<dbReference type="EMBL" id="BMHE01000003">
    <property type="protein sequence ID" value="GGI45087.1"/>
    <property type="molecule type" value="Genomic_DNA"/>
</dbReference>
<feature type="domain" description="3-beta hydroxysteroid dehydrogenase/isomerase" evidence="1">
    <location>
        <begin position="27"/>
        <end position="234"/>
    </location>
</feature>
<dbReference type="InterPro" id="IPR036291">
    <property type="entry name" value="NAD(P)-bd_dom_sf"/>
</dbReference>
<protein>
    <submittedName>
        <fullName evidence="2">3-beta hydroxysteroid dehydrogenase</fullName>
    </submittedName>
</protein>
<reference evidence="3" key="1">
    <citation type="journal article" date="2019" name="Int. J. Syst. Evol. Microbiol.">
        <title>The Global Catalogue of Microorganisms (GCM) 10K type strain sequencing project: providing services to taxonomists for standard genome sequencing and annotation.</title>
        <authorList>
            <consortium name="The Broad Institute Genomics Platform"/>
            <consortium name="The Broad Institute Genome Sequencing Center for Infectious Disease"/>
            <person name="Wu L."/>
            <person name="Ma J."/>
        </authorList>
    </citation>
    <scope>NUCLEOTIDE SEQUENCE [LARGE SCALE GENOMIC DNA]</scope>
    <source>
        <strain evidence="3">CGMCC 1.15043</strain>
    </source>
</reference>
<keyword evidence="3" id="KW-1185">Reference proteome</keyword>
<evidence type="ECO:0000313" key="2">
    <source>
        <dbReference type="EMBL" id="GGI45087.1"/>
    </source>
</evidence>
<dbReference type="PANTHER" id="PTHR48079:SF6">
    <property type="entry name" value="NAD(P)-BINDING DOMAIN-CONTAINING PROTEIN-RELATED"/>
    <property type="match status" value="1"/>
</dbReference>
<comment type="caution">
    <text evidence="2">The sequence shown here is derived from an EMBL/GenBank/DDBJ whole genome shotgun (WGS) entry which is preliminary data.</text>
</comment>
<evidence type="ECO:0000259" key="1">
    <source>
        <dbReference type="Pfam" id="PF01073"/>
    </source>
</evidence>
<dbReference type="InterPro" id="IPR002225">
    <property type="entry name" value="3Beta_OHSteriod_DH/Estase"/>
</dbReference>
<dbReference type="Proteomes" id="UP000615455">
    <property type="component" value="Unassembled WGS sequence"/>
</dbReference>
<dbReference type="InterPro" id="IPR051783">
    <property type="entry name" value="NAD(P)-dependent_oxidoreduct"/>
</dbReference>
<name>A0ABQ2BSF0_9BACL</name>